<evidence type="ECO:0000313" key="2">
    <source>
        <dbReference type="Proteomes" id="UP000495940"/>
    </source>
</evidence>
<reference evidence="1 2" key="1">
    <citation type="submission" date="2017-06" db="EMBL/GenBank/DDBJ databases">
        <title>Complete Genome Sequence of Streptomyces hawaiiensis NRRL 15010 and insights into acyldepsipeptides biosynthesis.</title>
        <authorList>
            <person name="Mariita R.M."/>
            <person name="Sello J.K."/>
        </authorList>
    </citation>
    <scope>NUCLEOTIDE SEQUENCE [LARGE SCALE GENOMIC DNA]</scope>
    <source>
        <strain evidence="1 2">ATCC 12236</strain>
    </source>
</reference>
<dbReference type="AlphaFoldDB" id="A0A6G5R855"/>
<protein>
    <submittedName>
        <fullName evidence="1">Uncharacterized protein</fullName>
    </submittedName>
</protein>
<keyword evidence="2" id="KW-1185">Reference proteome</keyword>
<proteinExistence type="predicted"/>
<gene>
    <name evidence="1" type="ORF">CEB94_04725</name>
</gene>
<name>A0A6G5R855_9ACTN</name>
<dbReference type="KEGG" id="shaw:CEB94_04725"/>
<dbReference type="Proteomes" id="UP000495940">
    <property type="component" value="Chromosome"/>
</dbReference>
<evidence type="ECO:0000313" key="1">
    <source>
        <dbReference type="EMBL" id="QCD54235.1"/>
    </source>
</evidence>
<dbReference type="EMBL" id="CP021978">
    <property type="protein sequence ID" value="QCD54235.1"/>
    <property type="molecule type" value="Genomic_DNA"/>
</dbReference>
<accession>A0A6G5R855</accession>
<organism evidence="1 2">
    <name type="scientific">Streptomyces hawaiiensis</name>
    <dbReference type="NCBI Taxonomy" id="67305"/>
    <lineage>
        <taxon>Bacteria</taxon>
        <taxon>Bacillati</taxon>
        <taxon>Actinomycetota</taxon>
        <taxon>Actinomycetes</taxon>
        <taxon>Kitasatosporales</taxon>
        <taxon>Streptomycetaceae</taxon>
        <taxon>Streptomyces</taxon>
    </lineage>
</organism>
<sequence length="98" mass="10997">MANDFADFGTEVRALKKRLTASAVRVQTTFPPYSKDFRRRLGIESEQALELFHQTVSMKAVGSLDDFVRSHMLEPFDAISMTHHVECVAILEPASKGL</sequence>